<dbReference type="SMART" id="SM00671">
    <property type="entry name" value="SEL1"/>
    <property type="match status" value="2"/>
</dbReference>
<dbReference type="SUPFAM" id="SSF81901">
    <property type="entry name" value="HCP-like"/>
    <property type="match status" value="1"/>
</dbReference>
<dbReference type="AlphaFoldDB" id="D5EL34"/>
<reference evidence="1 2" key="1">
    <citation type="journal article" date="2010" name="Stand. Genomic Sci.">
        <title>Complete genome sequence of Coraliomargarita akajimensis type strain (04OKA010-24).</title>
        <authorList>
            <person name="Mavromatis K."/>
            <person name="Abt B."/>
            <person name="Brambilla E."/>
            <person name="Lapidus A."/>
            <person name="Copeland A."/>
            <person name="Deshpande S."/>
            <person name="Nolan M."/>
            <person name="Lucas S."/>
            <person name="Tice H."/>
            <person name="Cheng J.F."/>
            <person name="Han C."/>
            <person name="Detter J.C."/>
            <person name="Woyke T."/>
            <person name="Goodwin L."/>
            <person name="Pitluck S."/>
            <person name="Held B."/>
            <person name="Brettin T."/>
            <person name="Tapia R."/>
            <person name="Ivanova N."/>
            <person name="Mikhailova N."/>
            <person name="Pati A."/>
            <person name="Liolios K."/>
            <person name="Chen A."/>
            <person name="Palaniappan K."/>
            <person name="Land M."/>
            <person name="Hauser L."/>
            <person name="Chang Y.J."/>
            <person name="Jeffries C.D."/>
            <person name="Rohde M."/>
            <person name="Goker M."/>
            <person name="Bristow J."/>
            <person name="Eisen J.A."/>
            <person name="Markowitz V."/>
            <person name="Hugenholtz P."/>
            <person name="Klenk H.P."/>
            <person name="Kyrpides N.C."/>
        </authorList>
    </citation>
    <scope>NUCLEOTIDE SEQUENCE [LARGE SCALE GENOMIC DNA]</scope>
    <source>
        <strain evidence="2">DSM 45221 / IAM 15411 / JCM 23193 / KCTC 12865</strain>
    </source>
</reference>
<name>D5EL34_CORAD</name>
<organism evidence="1 2">
    <name type="scientific">Coraliomargarita akajimensis (strain DSM 45221 / IAM 15411 / JCM 23193 / KCTC 12865 / 04OKA010-24)</name>
    <dbReference type="NCBI Taxonomy" id="583355"/>
    <lineage>
        <taxon>Bacteria</taxon>
        <taxon>Pseudomonadati</taxon>
        <taxon>Verrucomicrobiota</taxon>
        <taxon>Opitutia</taxon>
        <taxon>Puniceicoccales</taxon>
        <taxon>Coraliomargaritaceae</taxon>
        <taxon>Coraliomargarita</taxon>
    </lineage>
</organism>
<dbReference type="eggNOG" id="COG0790">
    <property type="taxonomic scope" value="Bacteria"/>
</dbReference>
<dbReference type="Proteomes" id="UP000000925">
    <property type="component" value="Chromosome"/>
</dbReference>
<dbReference type="RefSeq" id="WP_013041862.1">
    <property type="nucleotide sequence ID" value="NC_014008.1"/>
</dbReference>
<protein>
    <submittedName>
        <fullName evidence="1">Sel1 domain protein repeat-containing protein</fullName>
    </submittedName>
</protein>
<proteinExistence type="predicted"/>
<dbReference type="Gene3D" id="1.25.40.10">
    <property type="entry name" value="Tetratricopeptide repeat domain"/>
    <property type="match status" value="2"/>
</dbReference>
<dbReference type="HOGENOM" id="CLU_304362_0_0_0"/>
<gene>
    <name evidence="1" type="ordered locus">Caka_0107</name>
</gene>
<dbReference type="OrthoDB" id="5365194at2"/>
<dbReference type="InterPro" id="IPR006597">
    <property type="entry name" value="Sel1-like"/>
</dbReference>
<evidence type="ECO:0000313" key="1">
    <source>
        <dbReference type="EMBL" id="ADE53136.1"/>
    </source>
</evidence>
<dbReference type="InterPro" id="IPR011990">
    <property type="entry name" value="TPR-like_helical_dom_sf"/>
</dbReference>
<dbReference type="EMBL" id="CP001998">
    <property type="protein sequence ID" value="ADE53136.1"/>
    <property type="molecule type" value="Genomic_DNA"/>
</dbReference>
<sequence>MRIHHSTVIFWFPILLCAQLFGELRTIDSFTPSLETTKVLGLHSASFAPPSMLERAVLVLEHEATSGDPVAHYQLGLMIVHARGTILDYARAEHHFKVAIEHGIAEAWTSLGELYASGRAHPVDLDYASICFRKAAHIDHKARLWLEGKSPIQLENQQAAETNRFLELNAAAGNLKTLYDKGYQHSYKSTDSNSNFRVTEEALGIGNIHARTPKHFADSYRYPVDRERRKRIKQAIREIVYTYQSYGIEAGIQKLEDKARVEIRTSLDYHPFRHALFNEAFRGTGRDDQDWAQQVWKQLITLHQKWSDKLPTVLVNNLIAVETELGLLGELRIHQHSLLEGYIKDYGLVIDVANNPHLHRFKPRLPAADIADAIPSTYPETGNLVHDRLHAHQPLSWPVAWGISALSSSERAMGDWRAHFGYTLSLLKYLDEATRNQAYEDSRYSRSNLDELKLSTRMDLGRCYSLLGFHQKALAEYRKVVSGGRNVDYVDRQIMVAQRAITKLESKYGLPLSYDLETLYRNRRQTENNRTTNYESRFDADIAIIRRLRYEGRYSDAQAVVNDLLSNEDLSIRARIDVITNNISWSLDDGKTDGVEEALLLALRLNRERGRKANEPSLYHSYSRLKALQGDYKSAIDLQLQYIDLCRALDLYTWIPYGYSVLAQLYYESSATDQAMYYANLAKKIRDTPGAQYPEYIRRKTQEIYQLVAIPSDSSKIAMEEHKAPPRVLLEPNVVVSAPLIGQSSMAIFSLSNQTNKNQSVVLSTSGQKTNIREEPTSGSILIDLGIASGENQIQLTLKPEEQRFISIQSDIEKPHRLQMKLTQTNSSSQQAEFRVSGATGNRIAITNAALVEQNPFYASSIFHVIQRGKDAPHTVNLRFSASDSLRIECYDHNGNLIFVDTDGDGNFTSPGDLLRLDQDADGNPDITFDDNTTSHLVEIRLSAQESGLKNEILIEAAHLEHGKWIVDAENVLSVQ</sequence>
<evidence type="ECO:0000313" key="2">
    <source>
        <dbReference type="Proteomes" id="UP000000925"/>
    </source>
</evidence>
<dbReference type="KEGG" id="caa:Caka_0107"/>
<accession>D5EL34</accession>
<keyword evidence="2" id="KW-1185">Reference proteome</keyword>